<evidence type="ECO:0000313" key="6">
    <source>
        <dbReference type="EMBL" id="KIO45161.1"/>
    </source>
</evidence>
<evidence type="ECO:0000313" key="8">
    <source>
        <dbReference type="Proteomes" id="UP000031980"/>
    </source>
</evidence>
<feature type="transmembrane region" description="Helical" evidence="4">
    <location>
        <begin position="7"/>
        <end position="28"/>
    </location>
</feature>
<dbReference type="EMBL" id="JPIU01000039">
    <property type="protein sequence ID" value="KIO44584.1"/>
    <property type="molecule type" value="Genomic_DNA"/>
</dbReference>
<dbReference type="GO" id="GO:0008234">
    <property type="term" value="F:cysteine-type peptidase activity"/>
    <property type="evidence" value="ECO:0007669"/>
    <property type="project" value="UniProtKB-KW"/>
</dbReference>
<name>A0A0C3RGG7_9PORP</name>
<evidence type="ECO:0000256" key="4">
    <source>
        <dbReference type="SAM" id="Phobius"/>
    </source>
</evidence>
<gene>
    <name evidence="5" type="ORF">BA92_10400</name>
    <name evidence="6" type="ORF">IE90_06940</name>
</gene>
<reference evidence="5 8" key="1">
    <citation type="submission" date="2014-07" db="EMBL/GenBank/DDBJ databases">
        <title>Porphyromonadaceae bacterium OUH 308042 = ATCC BAA-2681 = DSM 28342 draft genome.</title>
        <authorList>
            <person name="Sydenham T.V."/>
            <person name="Hasman H."/>
            <person name="Justensen U.S."/>
        </authorList>
    </citation>
    <scope>NUCLEOTIDE SEQUENCE [LARGE SCALE GENOMIC DNA]</scope>
    <source>
        <strain evidence="5 8">OUH 308042</strain>
    </source>
</reference>
<dbReference type="PANTHER" id="PTHR37833:SF1">
    <property type="entry name" value="SIGNAL PEPTIDE PROTEIN"/>
    <property type="match status" value="1"/>
</dbReference>
<dbReference type="InterPro" id="IPR011467">
    <property type="entry name" value="DUF1573"/>
</dbReference>
<keyword evidence="2" id="KW-0645">Protease</keyword>
<keyword evidence="3" id="KW-0378">Hydrolase</keyword>
<organism evidence="5 8">
    <name type="scientific">Sanguibacteroides justesenii</name>
    <dbReference type="NCBI Taxonomy" id="1547597"/>
    <lineage>
        <taxon>Bacteria</taxon>
        <taxon>Pseudomonadati</taxon>
        <taxon>Bacteroidota</taxon>
        <taxon>Bacteroidia</taxon>
        <taxon>Bacteroidales</taxon>
        <taxon>Porphyromonadaceae</taxon>
        <taxon>Sanguibacteroides</taxon>
    </lineage>
</organism>
<evidence type="ECO:0000256" key="2">
    <source>
        <dbReference type="ARBA" id="ARBA00022670"/>
    </source>
</evidence>
<keyword evidence="4" id="KW-0812">Transmembrane</keyword>
<keyword evidence="3" id="KW-0788">Thiol protease</keyword>
<evidence type="ECO:0000256" key="1">
    <source>
        <dbReference type="ARBA" id="ARBA00006067"/>
    </source>
</evidence>
<dbReference type="EMBL" id="JPIT01000018">
    <property type="protein sequence ID" value="KIO45161.1"/>
    <property type="molecule type" value="Genomic_DNA"/>
</dbReference>
<keyword evidence="4" id="KW-1133">Transmembrane helix</keyword>
<evidence type="ECO:0008006" key="9">
    <source>
        <dbReference type="Google" id="ProtNLM"/>
    </source>
</evidence>
<sequence>MILFDENIIVLIFKIMIPRALLIIAILYSCCTHKAPVDCTSRIDCLLLNRIKLQWGETQQRKEYTNYIKLYNPTAKSVFIKLHKKNPLFRIINLNHDSLDISESSFRLAPKTCEMILVIFEPSDTLELGDFLQKLYFEFNGELCLTPLEMNATITEDFDMVKLDKSLPKVEIVQDFFNFDTVAKGKKVSATFQINNSGEGNLIIRKIETTCTCTKYFVTERVVPSGKSMTLNVEYSTMGSTGLQRKFVRIFCNDPTHSVVEFVVQGYVEN</sequence>
<comment type="similarity">
    <text evidence="1">Belongs to the peptidase C25 family.</text>
</comment>
<keyword evidence="4" id="KW-0472">Membrane</keyword>
<dbReference type="Proteomes" id="UP000031937">
    <property type="component" value="Unassembled WGS sequence"/>
</dbReference>
<dbReference type="Pfam" id="PF07610">
    <property type="entry name" value="DUF1573"/>
    <property type="match status" value="1"/>
</dbReference>
<dbReference type="InterPro" id="IPR013783">
    <property type="entry name" value="Ig-like_fold"/>
</dbReference>
<reference evidence="6 7" key="2">
    <citation type="submission" date="2014-07" db="EMBL/GenBank/DDBJ databases">
        <title>Porphyromonadaceae bacterium OUH 334697 = ATCC BAA-2682 = DSM 28341 draft genome.</title>
        <authorList>
            <person name="Sydenham T.V."/>
            <person name="Hasman H."/>
            <person name="Justesen U.S."/>
        </authorList>
    </citation>
    <scope>NUCLEOTIDE SEQUENCE [LARGE SCALE GENOMIC DNA]</scope>
    <source>
        <strain evidence="6 7">OUH 334697</strain>
    </source>
</reference>
<keyword evidence="8" id="KW-1185">Reference proteome</keyword>
<dbReference type="PANTHER" id="PTHR37833">
    <property type="entry name" value="LIPOPROTEIN-RELATED"/>
    <property type="match status" value="1"/>
</dbReference>
<dbReference type="GO" id="GO:0006508">
    <property type="term" value="P:proteolysis"/>
    <property type="evidence" value="ECO:0007669"/>
    <property type="project" value="UniProtKB-KW"/>
</dbReference>
<evidence type="ECO:0000313" key="5">
    <source>
        <dbReference type="EMBL" id="KIO44584.1"/>
    </source>
</evidence>
<accession>A0A0C3RGG7</accession>
<comment type="caution">
    <text evidence="5">The sequence shown here is derived from an EMBL/GenBank/DDBJ whole genome shotgun (WGS) entry which is preliminary data.</text>
</comment>
<proteinExistence type="inferred from homology"/>
<dbReference type="AlphaFoldDB" id="A0A0C3RGG7"/>
<evidence type="ECO:0000256" key="3">
    <source>
        <dbReference type="ARBA" id="ARBA00022807"/>
    </source>
</evidence>
<evidence type="ECO:0000313" key="7">
    <source>
        <dbReference type="Proteomes" id="UP000031937"/>
    </source>
</evidence>
<dbReference type="Gene3D" id="2.60.40.10">
    <property type="entry name" value="Immunoglobulins"/>
    <property type="match status" value="1"/>
</dbReference>
<protein>
    <recommendedName>
        <fullName evidence="9">DUF1573 domain-containing protein</fullName>
    </recommendedName>
</protein>
<dbReference type="Proteomes" id="UP000031980">
    <property type="component" value="Unassembled WGS sequence"/>
</dbReference>